<keyword evidence="5" id="KW-1185">Reference proteome</keyword>
<dbReference type="PANTHER" id="PTHR14241">
    <property type="entry name" value="INTERFERON-INDUCED PROTEIN 44"/>
    <property type="match status" value="1"/>
</dbReference>
<dbReference type="PROSITE" id="PS51886">
    <property type="entry name" value="TLDC"/>
    <property type="match status" value="1"/>
</dbReference>
<evidence type="ECO:0000259" key="3">
    <source>
        <dbReference type="PROSITE" id="PS51886"/>
    </source>
</evidence>
<evidence type="ECO:0000256" key="2">
    <source>
        <dbReference type="SAM" id="MobiDB-lite"/>
    </source>
</evidence>
<feature type="domain" description="TLDc" evidence="3">
    <location>
        <begin position="12"/>
        <end position="188"/>
    </location>
</feature>
<evidence type="ECO:0000313" key="4">
    <source>
        <dbReference type="EMBL" id="WAQ98821.1"/>
    </source>
</evidence>
<name>A0ABY7DM96_MYAAR</name>
<comment type="similarity">
    <text evidence="1">Belongs to the IFI44 family.</text>
</comment>
<accession>A0ABY7DM96</accession>
<organism evidence="4 5">
    <name type="scientific">Mya arenaria</name>
    <name type="common">Soft-shell clam</name>
    <dbReference type="NCBI Taxonomy" id="6604"/>
    <lineage>
        <taxon>Eukaryota</taxon>
        <taxon>Metazoa</taxon>
        <taxon>Spiralia</taxon>
        <taxon>Lophotrochozoa</taxon>
        <taxon>Mollusca</taxon>
        <taxon>Bivalvia</taxon>
        <taxon>Autobranchia</taxon>
        <taxon>Heteroconchia</taxon>
        <taxon>Euheterodonta</taxon>
        <taxon>Imparidentia</taxon>
        <taxon>Neoheterodontei</taxon>
        <taxon>Myida</taxon>
        <taxon>Myoidea</taxon>
        <taxon>Myidae</taxon>
        <taxon>Mya</taxon>
    </lineage>
</organism>
<dbReference type="SUPFAM" id="SSF52540">
    <property type="entry name" value="P-loop containing nucleoside triphosphate hydrolases"/>
    <property type="match status" value="1"/>
</dbReference>
<sequence>MFVQFKGRRTTNMSKGRLTEENMDDIEKMIGEGRKRFTLLYSIARDACDSDIFHQRCDNKGPTVTMLYNPKGSVFGFYTGIDWKSEGGWEKDTKNFLIQLSYFGNKRYTKCLTKNSSAVIFGNKRYGPWSEAINCFSGKTLAPCNGVFTLNGNMDSFTSDSYDTCGLSPSDVNNGSMEVIDLEVYSVADGKRSPKHDIECPWRTQPQWNPEYVSQLSEELSAIEITTKPRLLLLGTIGAGKSSFVNTVASALAGRMVHLASCGTDRHAATSTRSQGIDIHELHFLLDGNVPENYDFNPTQSLSLKSPDFVFNPKAGDLVHCVAIVVDATAVDDMSGETQEQLNNFKHVIFKKRIPLAVLLTKVDEVSNNVQKKLDDIFMSTDVAKLVNKTAKLLGVPRNVVFPIKNYEHEMEPVDSVNSLALFALKRMVEMATDQLAKSHFAEGAERSGDIDPKATNMSDTA</sequence>
<gene>
    <name evidence="4" type="ORF">MAR_023194</name>
</gene>
<evidence type="ECO:0000256" key="1">
    <source>
        <dbReference type="ARBA" id="ARBA00009243"/>
    </source>
</evidence>
<feature type="compositionally biased region" description="Basic and acidic residues" evidence="2">
    <location>
        <begin position="442"/>
        <end position="453"/>
    </location>
</feature>
<dbReference type="InterPro" id="IPR027417">
    <property type="entry name" value="P-loop_NTPase"/>
</dbReference>
<feature type="region of interest" description="Disordered" evidence="2">
    <location>
        <begin position="442"/>
        <end position="462"/>
    </location>
</feature>
<dbReference type="Proteomes" id="UP001164746">
    <property type="component" value="Chromosome 3"/>
</dbReference>
<dbReference type="InterPro" id="IPR006571">
    <property type="entry name" value="TLDc_dom"/>
</dbReference>
<dbReference type="PANTHER" id="PTHR14241:SF32">
    <property type="entry name" value="VWFA DOMAIN-CONTAINING PROTEIN-RELATED"/>
    <property type="match status" value="1"/>
</dbReference>
<evidence type="ECO:0000313" key="5">
    <source>
        <dbReference type="Proteomes" id="UP001164746"/>
    </source>
</evidence>
<protein>
    <submittedName>
        <fullName evidence="4">IFI44-like protein</fullName>
    </submittedName>
</protein>
<dbReference type="EMBL" id="CP111014">
    <property type="protein sequence ID" value="WAQ98821.1"/>
    <property type="molecule type" value="Genomic_DNA"/>
</dbReference>
<reference evidence="4" key="1">
    <citation type="submission" date="2022-11" db="EMBL/GenBank/DDBJ databases">
        <title>Centuries of genome instability and evolution in soft-shell clam transmissible cancer (bioRxiv).</title>
        <authorList>
            <person name="Hart S.F.M."/>
            <person name="Yonemitsu M.A."/>
            <person name="Giersch R.M."/>
            <person name="Beal B.F."/>
            <person name="Arriagada G."/>
            <person name="Davis B.W."/>
            <person name="Ostrander E.A."/>
            <person name="Goff S.P."/>
            <person name="Metzger M.J."/>
        </authorList>
    </citation>
    <scope>NUCLEOTIDE SEQUENCE</scope>
    <source>
        <strain evidence="4">MELC-2E11</strain>
        <tissue evidence="4">Siphon/mantle</tissue>
    </source>
</reference>
<dbReference type="Pfam" id="PF07534">
    <property type="entry name" value="TLD"/>
    <property type="match status" value="1"/>
</dbReference>
<proteinExistence type="inferred from homology"/>
<dbReference type="Gene3D" id="3.40.50.300">
    <property type="entry name" value="P-loop containing nucleotide triphosphate hydrolases"/>
    <property type="match status" value="1"/>
</dbReference>